<keyword evidence="3" id="KW-1185">Reference proteome</keyword>
<sequence length="352" mass="40125">MSPKAEHPTSQAPKYNRSRSKLLLESEPPTRSTIAASTTRPTKTTPLEPEFSSDPSTNSTHSNHDFHIIADMAVDRAPRQRLIPFRPRGHFIASLVKVMPRGPLILNDTLGLPMIRYNHFDQFSLTSATEYTISLFAKICIHAGASATLLGLPVELRLKIYELAFEGHWKDHKDNRPLSARELFINVYAGCMPEDELKAWSKDQPKVKPELVALEPPILRACKLFRQEGIGEYQRFLQVICDAQQEREAALSRDREEPYDCWGRLTEIRRLLEMGLPKSPTNEEEWSARNAEKELKRLRRVEQRAAKKARRRPKCRKGIKRNSTPDSMPAIETGEELANIPEGNDLRSSQVV</sequence>
<dbReference type="EMBL" id="CP134187">
    <property type="protein sequence ID" value="WPB02553.1"/>
    <property type="molecule type" value="Genomic_DNA"/>
</dbReference>
<name>A0ABZ0NSJ1_CERBT</name>
<dbReference type="GeneID" id="90644356"/>
<feature type="region of interest" description="Disordered" evidence="1">
    <location>
        <begin position="1"/>
        <end position="62"/>
    </location>
</feature>
<reference evidence="2 3" key="1">
    <citation type="submission" date="2023-09" db="EMBL/GenBank/DDBJ databases">
        <title>Complete-Gapless Cercospora beticola genome.</title>
        <authorList>
            <person name="Wyatt N.A."/>
            <person name="Spanner R.E."/>
            <person name="Bolton M.D."/>
        </authorList>
    </citation>
    <scope>NUCLEOTIDE SEQUENCE [LARGE SCALE GENOMIC DNA]</scope>
    <source>
        <strain evidence="2">Cb09-40</strain>
    </source>
</reference>
<feature type="region of interest" description="Disordered" evidence="1">
    <location>
        <begin position="302"/>
        <end position="352"/>
    </location>
</feature>
<feature type="compositionally biased region" description="Polar residues" evidence="1">
    <location>
        <begin position="29"/>
        <end position="45"/>
    </location>
</feature>
<evidence type="ECO:0000256" key="1">
    <source>
        <dbReference type="SAM" id="MobiDB-lite"/>
    </source>
</evidence>
<evidence type="ECO:0000313" key="2">
    <source>
        <dbReference type="EMBL" id="WPB02553.1"/>
    </source>
</evidence>
<evidence type="ECO:0000313" key="3">
    <source>
        <dbReference type="Proteomes" id="UP001302367"/>
    </source>
</evidence>
<dbReference type="Proteomes" id="UP001302367">
    <property type="component" value="Chromosome 4"/>
</dbReference>
<gene>
    <name evidence="2" type="ORF">RHO25_007189</name>
</gene>
<accession>A0ABZ0NSJ1</accession>
<dbReference type="RefSeq" id="XP_065458982.1">
    <property type="nucleotide sequence ID" value="XM_065602910.1"/>
</dbReference>
<proteinExistence type="predicted"/>
<feature type="compositionally biased region" description="Basic residues" evidence="1">
    <location>
        <begin position="306"/>
        <end position="320"/>
    </location>
</feature>
<protein>
    <submittedName>
        <fullName evidence="2">Uncharacterized protein</fullName>
    </submittedName>
</protein>
<organism evidence="2 3">
    <name type="scientific">Cercospora beticola</name>
    <name type="common">Sugarbeet leaf spot fungus</name>
    <dbReference type="NCBI Taxonomy" id="122368"/>
    <lineage>
        <taxon>Eukaryota</taxon>
        <taxon>Fungi</taxon>
        <taxon>Dikarya</taxon>
        <taxon>Ascomycota</taxon>
        <taxon>Pezizomycotina</taxon>
        <taxon>Dothideomycetes</taxon>
        <taxon>Dothideomycetidae</taxon>
        <taxon>Mycosphaerellales</taxon>
        <taxon>Mycosphaerellaceae</taxon>
        <taxon>Cercospora</taxon>
    </lineage>
</organism>